<dbReference type="AlphaFoldDB" id="A0A818VBZ2"/>
<dbReference type="PANTHER" id="PTHR31189:SF2">
    <property type="entry name" value="RMLC-LIKE CUPINS SUPERFAMILY PROTEIN"/>
    <property type="match status" value="1"/>
</dbReference>
<accession>A0A818VBZ2</accession>
<reference evidence="2" key="1">
    <citation type="submission" date="2021-02" db="EMBL/GenBank/DDBJ databases">
        <authorList>
            <person name="Nowell W R."/>
        </authorList>
    </citation>
    <scope>NUCLEOTIDE SEQUENCE</scope>
</reference>
<dbReference type="Proteomes" id="UP000663865">
    <property type="component" value="Unassembled WGS sequence"/>
</dbReference>
<dbReference type="Pfam" id="PF00190">
    <property type="entry name" value="Cupin_1"/>
    <property type="match status" value="2"/>
</dbReference>
<evidence type="ECO:0000313" key="3">
    <source>
        <dbReference type="EMBL" id="CAF4890644.1"/>
    </source>
</evidence>
<proteinExistence type="predicted"/>
<dbReference type="Proteomes" id="UP000663838">
    <property type="component" value="Unassembled WGS sequence"/>
</dbReference>
<dbReference type="SUPFAM" id="SSF51182">
    <property type="entry name" value="RmlC-like cupins"/>
    <property type="match status" value="2"/>
</dbReference>
<evidence type="ECO:0000259" key="1">
    <source>
        <dbReference type="SMART" id="SM00835"/>
    </source>
</evidence>
<dbReference type="CDD" id="cd20306">
    <property type="entry name" value="cupin_OxDC-like"/>
    <property type="match status" value="2"/>
</dbReference>
<gene>
    <name evidence="2" type="ORF">KIK155_LOCUS27041</name>
    <name evidence="3" type="ORF">TOA249_LOCUS29971</name>
</gene>
<sequence length="360" mass="40565">MTIKSISSTTSTPINIKFSLNEPRLSKRTTCGDLCTLTSNEFPILKKLSIQHLVLQVGGVREPHWHGNANKIIYCLYGSALITIVGNHGKYNTFGITEGQACFVPSGYAHHVENMRKDGTSEFIIGLSHELPEEFNFSMTFSPMSDKVLGNTFRLPDSAFKDVIKLKRGEPTLIGKMKQITNVANDRVFTNSNEYKFDFERRAFTLTFPEGSIKIASHKHWPIIKNISMPSLCISAQSIREPYWRPEAAEMGLVVNGYARISILLPNDGHQLHTFSLQNYDVYFIPPGYPHYIENIGDADLKILMFFDQSNADDIGYKGGLLAYSREVLSATFQCDSKQIPTVSFNRQNLIVKRVNPIDN</sequence>
<protein>
    <recommendedName>
        <fullName evidence="1">Cupin type-1 domain-containing protein</fullName>
    </recommendedName>
</protein>
<feature type="domain" description="Cupin type-1" evidence="1">
    <location>
        <begin position="195"/>
        <end position="341"/>
    </location>
</feature>
<dbReference type="SMART" id="SM00835">
    <property type="entry name" value="Cupin_1"/>
    <property type="match status" value="2"/>
</dbReference>
<dbReference type="InterPro" id="IPR011051">
    <property type="entry name" value="RmlC_Cupin_sf"/>
</dbReference>
<feature type="domain" description="Cupin type-1" evidence="1">
    <location>
        <begin position="18"/>
        <end position="161"/>
    </location>
</feature>
<dbReference type="EMBL" id="CAJNYV010004894">
    <property type="protein sequence ID" value="CAF3706725.1"/>
    <property type="molecule type" value="Genomic_DNA"/>
</dbReference>
<dbReference type="Gene3D" id="2.60.120.10">
    <property type="entry name" value="Jelly Rolls"/>
    <property type="match status" value="2"/>
</dbReference>
<dbReference type="EMBL" id="CAJOBS010004927">
    <property type="protein sequence ID" value="CAF4890644.1"/>
    <property type="molecule type" value="Genomic_DNA"/>
</dbReference>
<evidence type="ECO:0000313" key="2">
    <source>
        <dbReference type="EMBL" id="CAF3706725.1"/>
    </source>
</evidence>
<name>A0A818VBZ2_9BILA</name>
<comment type="caution">
    <text evidence="2">The sequence shown here is derived from an EMBL/GenBank/DDBJ whole genome shotgun (WGS) entry which is preliminary data.</text>
</comment>
<dbReference type="InterPro" id="IPR014710">
    <property type="entry name" value="RmlC-like_jellyroll"/>
</dbReference>
<dbReference type="InterPro" id="IPR006045">
    <property type="entry name" value="Cupin_1"/>
</dbReference>
<dbReference type="PANTHER" id="PTHR31189">
    <property type="entry name" value="OS03G0336100 PROTEIN-RELATED"/>
    <property type="match status" value="1"/>
</dbReference>
<dbReference type="InterPro" id="IPR050253">
    <property type="entry name" value="Seed_Storage-Functional"/>
</dbReference>
<organism evidence="2 4">
    <name type="scientific">Rotaria socialis</name>
    <dbReference type="NCBI Taxonomy" id="392032"/>
    <lineage>
        <taxon>Eukaryota</taxon>
        <taxon>Metazoa</taxon>
        <taxon>Spiralia</taxon>
        <taxon>Gnathifera</taxon>
        <taxon>Rotifera</taxon>
        <taxon>Eurotatoria</taxon>
        <taxon>Bdelloidea</taxon>
        <taxon>Philodinida</taxon>
        <taxon>Philodinidae</taxon>
        <taxon>Rotaria</taxon>
    </lineage>
</organism>
<evidence type="ECO:0000313" key="4">
    <source>
        <dbReference type="Proteomes" id="UP000663865"/>
    </source>
</evidence>